<keyword evidence="2" id="KW-1133">Transmembrane helix</keyword>
<dbReference type="EMBL" id="SADE01000001">
    <property type="protein sequence ID" value="RVU37889.1"/>
    <property type="molecule type" value="Genomic_DNA"/>
</dbReference>
<reference evidence="4" key="1">
    <citation type="submission" date="2019-01" db="EMBL/GenBank/DDBJ databases">
        <title>Gri0909 isolated from a small marine red alga.</title>
        <authorList>
            <person name="Kim J."/>
            <person name="Jeong S.E."/>
            <person name="Jeon C.O."/>
        </authorList>
    </citation>
    <scope>NUCLEOTIDE SEQUENCE [LARGE SCALE GENOMIC DNA]</scope>
    <source>
        <strain evidence="4">Gri0909</strain>
    </source>
</reference>
<dbReference type="OrthoDB" id="8019944at2"/>
<dbReference type="AlphaFoldDB" id="A0A3S3UQ31"/>
<evidence type="ECO:0000313" key="4">
    <source>
        <dbReference type="Proteomes" id="UP000287447"/>
    </source>
</evidence>
<evidence type="ECO:0000256" key="2">
    <source>
        <dbReference type="SAM" id="Phobius"/>
    </source>
</evidence>
<feature type="transmembrane region" description="Helical" evidence="2">
    <location>
        <begin position="83"/>
        <end position="100"/>
    </location>
</feature>
<keyword evidence="2" id="KW-0812">Transmembrane</keyword>
<organism evidence="3 4">
    <name type="scientific">Hwanghaeella grinnelliae</name>
    <dbReference type="NCBI Taxonomy" id="2500179"/>
    <lineage>
        <taxon>Bacteria</taxon>
        <taxon>Pseudomonadati</taxon>
        <taxon>Pseudomonadota</taxon>
        <taxon>Alphaproteobacteria</taxon>
        <taxon>Rhodospirillales</taxon>
        <taxon>Rhodospirillaceae</taxon>
        <taxon>Hwanghaeella</taxon>
    </lineage>
</organism>
<keyword evidence="2" id="KW-0472">Membrane</keyword>
<proteinExistence type="predicted"/>
<gene>
    <name evidence="3" type="ORF">EOI86_00875</name>
</gene>
<comment type="caution">
    <text evidence="3">The sequence shown here is derived from an EMBL/GenBank/DDBJ whole genome shotgun (WGS) entry which is preliminary data.</text>
</comment>
<evidence type="ECO:0000256" key="1">
    <source>
        <dbReference type="SAM" id="MobiDB-lite"/>
    </source>
</evidence>
<name>A0A3S3UQ31_9PROT</name>
<sequence length="126" mass="13371">MATGPYGDGKKLHKQDRGPDGGNRRVLGNLVLILGICVILATVSPVPLRAAAVSNFLIIASFGVAISALLHRQKPFVPYLTRWDQAVVLYLLGMLAATVVDPDAMQNFLQTESQTGALPATDSATL</sequence>
<feature type="region of interest" description="Disordered" evidence="1">
    <location>
        <begin position="1"/>
        <end position="20"/>
    </location>
</feature>
<feature type="transmembrane region" description="Helical" evidence="2">
    <location>
        <begin position="26"/>
        <end position="46"/>
    </location>
</feature>
<accession>A0A3S3UQ31</accession>
<feature type="transmembrane region" description="Helical" evidence="2">
    <location>
        <begin position="52"/>
        <end position="71"/>
    </location>
</feature>
<dbReference type="Proteomes" id="UP000287447">
    <property type="component" value="Unassembled WGS sequence"/>
</dbReference>
<dbReference type="RefSeq" id="WP_127763262.1">
    <property type="nucleotide sequence ID" value="NZ_SADE01000001.1"/>
</dbReference>
<keyword evidence="4" id="KW-1185">Reference proteome</keyword>
<protein>
    <submittedName>
        <fullName evidence="3">Uncharacterized protein</fullName>
    </submittedName>
</protein>
<evidence type="ECO:0000313" key="3">
    <source>
        <dbReference type="EMBL" id="RVU37889.1"/>
    </source>
</evidence>